<dbReference type="Pfam" id="PF00240">
    <property type="entry name" value="ubiquitin"/>
    <property type="match status" value="1"/>
</dbReference>
<dbReference type="PANTHER" id="PTHR46555">
    <property type="entry name" value="UBIQUITIN-LIKE PROTEIN 4A"/>
    <property type="match status" value="1"/>
</dbReference>
<protein>
    <recommendedName>
        <fullName evidence="4">Ubiquitin-like domain-containing protein</fullName>
    </recommendedName>
</protein>
<dbReference type="GeneID" id="29004004"/>
<dbReference type="GO" id="GO:0051087">
    <property type="term" value="F:protein-folding chaperone binding"/>
    <property type="evidence" value="ECO:0007669"/>
    <property type="project" value="TreeGrafter"/>
</dbReference>
<comment type="subcellular location">
    <subcellularLocation>
        <location evidence="1">Cytoplasm</location>
        <location evidence="1">Cytosol</location>
    </subcellularLocation>
</comment>
<dbReference type="GO" id="GO:0006620">
    <property type="term" value="P:post-translational protein targeting to endoplasmic reticulum membrane"/>
    <property type="evidence" value="ECO:0007669"/>
    <property type="project" value="InterPro"/>
</dbReference>
<dbReference type="STRING" id="763407.A0A167QT73"/>
<evidence type="ECO:0000259" key="4">
    <source>
        <dbReference type="PROSITE" id="PS50053"/>
    </source>
</evidence>
<evidence type="ECO:0000313" key="6">
    <source>
        <dbReference type="Proteomes" id="UP000077315"/>
    </source>
</evidence>
<evidence type="ECO:0000256" key="3">
    <source>
        <dbReference type="SAM" id="MobiDB-lite"/>
    </source>
</evidence>
<dbReference type="AlphaFoldDB" id="A0A167QT73"/>
<name>A0A167QT73_PHYB8</name>
<evidence type="ECO:0000313" key="5">
    <source>
        <dbReference type="EMBL" id="OAD80234.1"/>
    </source>
</evidence>
<dbReference type="EMBL" id="KV440972">
    <property type="protein sequence ID" value="OAD80234.1"/>
    <property type="molecule type" value="Genomic_DNA"/>
</dbReference>
<dbReference type="SMART" id="SM00213">
    <property type="entry name" value="UBQ"/>
    <property type="match status" value="1"/>
</dbReference>
<gene>
    <name evidence="5" type="ORF">PHYBLDRAFT_75840</name>
</gene>
<proteinExistence type="predicted"/>
<dbReference type="Gene3D" id="3.10.20.90">
    <property type="entry name" value="Phosphatidylinositol 3-kinase Catalytic Subunit, Chain A, domain 1"/>
    <property type="match status" value="1"/>
</dbReference>
<keyword evidence="2" id="KW-0963">Cytoplasm</keyword>
<dbReference type="GO" id="GO:0071818">
    <property type="term" value="C:BAT3 complex"/>
    <property type="evidence" value="ECO:0007669"/>
    <property type="project" value="TreeGrafter"/>
</dbReference>
<reference evidence="6" key="1">
    <citation type="submission" date="2015-06" db="EMBL/GenBank/DDBJ databases">
        <title>Expansion of signal transduction pathways in fungi by whole-genome duplication.</title>
        <authorList>
            <consortium name="DOE Joint Genome Institute"/>
            <person name="Corrochano L.M."/>
            <person name="Kuo A."/>
            <person name="Marcet-Houben M."/>
            <person name="Polaino S."/>
            <person name="Salamov A."/>
            <person name="Villalobos J.M."/>
            <person name="Alvarez M.I."/>
            <person name="Avalos J."/>
            <person name="Benito E.P."/>
            <person name="Benoit I."/>
            <person name="Burger G."/>
            <person name="Camino L.P."/>
            <person name="Canovas D."/>
            <person name="Cerda-Olmedo E."/>
            <person name="Cheng J.-F."/>
            <person name="Dominguez A."/>
            <person name="Elias M."/>
            <person name="Eslava A.P."/>
            <person name="Glaser F."/>
            <person name="Grimwood J."/>
            <person name="Gutierrez G."/>
            <person name="Heitman J."/>
            <person name="Henrissat B."/>
            <person name="Iturriaga E.A."/>
            <person name="Lang B.F."/>
            <person name="Lavin J.L."/>
            <person name="Lee S."/>
            <person name="Li W."/>
            <person name="Lindquist E."/>
            <person name="Lopez-Garcia S."/>
            <person name="Luque E.M."/>
            <person name="Marcos A.T."/>
            <person name="Martin J."/>
            <person name="McCluskey K."/>
            <person name="Medina H.R."/>
            <person name="Miralles-Duran A."/>
            <person name="Miyazaki A."/>
            <person name="Munoz-Torres E."/>
            <person name="Oguiza J.A."/>
            <person name="Ohm R."/>
            <person name="Olmedo M."/>
            <person name="Orejas M."/>
            <person name="Ortiz-Castellanos L."/>
            <person name="Pisabarro A.G."/>
            <person name="Rodriguez-Romero J."/>
            <person name="Ruiz-Herrera J."/>
            <person name="Ruiz-Vazquez R."/>
            <person name="Sanz C."/>
            <person name="Schackwitz W."/>
            <person name="Schmutz J."/>
            <person name="Shahriari M."/>
            <person name="Shelest E."/>
            <person name="Silva-Franco F."/>
            <person name="Soanes D."/>
            <person name="Syed K."/>
            <person name="Tagua V.G."/>
            <person name="Talbot N.J."/>
            <person name="Thon M."/>
            <person name="De vries R.P."/>
            <person name="Wiebenga A."/>
            <person name="Yadav J.S."/>
            <person name="Braun E.L."/>
            <person name="Baker S."/>
            <person name="Garre V."/>
            <person name="Horwitz B."/>
            <person name="Torres-Martinez S."/>
            <person name="Idnurm A."/>
            <person name="Herrera-Estrella A."/>
            <person name="Gabaldon T."/>
            <person name="Grigoriev I.V."/>
        </authorList>
    </citation>
    <scope>NUCLEOTIDE SEQUENCE [LARGE SCALE GENOMIC DNA]</scope>
    <source>
        <strain evidence="6">NRRL 1555(-)</strain>
    </source>
</reference>
<dbReference type="GO" id="GO:0071816">
    <property type="term" value="P:tail-anchored membrane protein insertion into ER membrane"/>
    <property type="evidence" value="ECO:0007669"/>
    <property type="project" value="TreeGrafter"/>
</dbReference>
<dbReference type="InterPro" id="IPR000626">
    <property type="entry name" value="Ubiquitin-like_dom"/>
</dbReference>
<accession>A0A167QT73</accession>
<dbReference type="InterPro" id="IPR029071">
    <property type="entry name" value="Ubiquitin-like_domsf"/>
</dbReference>
<dbReference type="CDD" id="cd17039">
    <property type="entry name" value="Ubl_ubiquitin_like"/>
    <property type="match status" value="1"/>
</dbReference>
<dbReference type="InterPro" id="IPR047154">
    <property type="entry name" value="UBL4A-like"/>
</dbReference>
<keyword evidence="6" id="KW-1185">Reference proteome</keyword>
<feature type="domain" description="Ubiquitin-like" evidence="4">
    <location>
        <begin position="65"/>
        <end position="139"/>
    </location>
</feature>
<evidence type="ECO:0000256" key="2">
    <source>
        <dbReference type="ARBA" id="ARBA00022490"/>
    </source>
</evidence>
<feature type="region of interest" description="Disordered" evidence="3">
    <location>
        <begin position="40"/>
        <end position="59"/>
    </location>
</feature>
<evidence type="ECO:0000256" key="1">
    <source>
        <dbReference type="ARBA" id="ARBA00004514"/>
    </source>
</evidence>
<dbReference type="RefSeq" id="XP_018298274.1">
    <property type="nucleotide sequence ID" value="XM_018443098.1"/>
</dbReference>
<dbReference type="Proteomes" id="UP000077315">
    <property type="component" value="Unassembled WGS sequence"/>
</dbReference>
<dbReference type="PANTHER" id="PTHR46555:SF1">
    <property type="entry name" value="UBIQUITIN-LIKE PROTEIN 4A"/>
    <property type="match status" value="1"/>
</dbReference>
<organism evidence="5 6">
    <name type="scientific">Phycomyces blakesleeanus (strain ATCC 8743b / DSM 1359 / FGSC 10004 / NBRC 33097 / NRRL 1555)</name>
    <dbReference type="NCBI Taxonomy" id="763407"/>
    <lineage>
        <taxon>Eukaryota</taxon>
        <taxon>Fungi</taxon>
        <taxon>Fungi incertae sedis</taxon>
        <taxon>Mucoromycota</taxon>
        <taxon>Mucoromycotina</taxon>
        <taxon>Mucoromycetes</taxon>
        <taxon>Mucorales</taxon>
        <taxon>Phycomycetaceae</taxon>
        <taxon>Phycomyces</taxon>
    </lineage>
</organism>
<dbReference type="InParanoid" id="A0A167QT73"/>
<dbReference type="OrthoDB" id="428577at2759"/>
<dbReference type="PROSITE" id="PS50053">
    <property type="entry name" value="UBIQUITIN_2"/>
    <property type="match status" value="1"/>
</dbReference>
<dbReference type="VEuPathDB" id="FungiDB:PHYBLDRAFT_75840"/>
<sequence>MVEESQFIQNYLGALSSRSVRFGEDFNPRAILHLRLKRKPDNSPKIEPEPKVAKTTADETREETIQVTIKIVKPASQFIIARLSPDDTISTLKKRIYQQQSAYPVGRQRLLIRGKVLADNKKLSDYNVANETIIHLMLSAAPKAVVEDVPITGRFGVSLATEQAIDSPDFWSALEATVASKVSAQDTPLIMDKLKRALA</sequence>
<dbReference type="SUPFAM" id="SSF54236">
    <property type="entry name" value="Ubiquitin-like"/>
    <property type="match status" value="1"/>
</dbReference>